<keyword evidence="2" id="KW-0547">Nucleotide-binding</keyword>
<dbReference type="InterPro" id="IPR032823">
    <property type="entry name" value="BCA_ABC_TP_C"/>
</dbReference>
<evidence type="ECO:0000256" key="3">
    <source>
        <dbReference type="ARBA" id="ARBA00022840"/>
    </source>
</evidence>
<dbReference type="GO" id="GO:0005304">
    <property type="term" value="F:L-valine transmembrane transporter activity"/>
    <property type="evidence" value="ECO:0007669"/>
    <property type="project" value="TreeGrafter"/>
</dbReference>
<dbReference type="PANTHER" id="PTHR45772">
    <property type="entry name" value="CONSERVED COMPONENT OF ABC TRANSPORTER FOR NATURAL AMINO ACIDS-RELATED"/>
    <property type="match status" value="1"/>
</dbReference>
<dbReference type="RefSeq" id="WP_213363523.1">
    <property type="nucleotide sequence ID" value="NZ_BSFM01000021.1"/>
</dbReference>
<reference evidence="5" key="1">
    <citation type="journal article" date="2014" name="Int. J. Syst. Evol. Microbiol.">
        <title>Complete genome sequence of Corynebacterium casei LMG S-19264T (=DSM 44701T), isolated from a smear-ripened cheese.</title>
        <authorList>
            <consortium name="US DOE Joint Genome Institute (JGI-PGF)"/>
            <person name="Walter F."/>
            <person name="Albersmeier A."/>
            <person name="Kalinowski J."/>
            <person name="Ruckert C."/>
        </authorList>
    </citation>
    <scope>NUCLEOTIDE SEQUENCE</scope>
    <source>
        <strain evidence="5">VKM B-2789</strain>
    </source>
</reference>
<dbReference type="GO" id="GO:0015188">
    <property type="term" value="F:L-isoleucine transmembrane transporter activity"/>
    <property type="evidence" value="ECO:0007669"/>
    <property type="project" value="TreeGrafter"/>
</dbReference>
<dbReference type="GO" id="GO:0015192">
    <property type="term" value="F:L-phenylalanine transmembrane transporter activity"/>
    <property type="evidence" value="ECO:0007669"/>
    <property type="project" value="TreeGrafter"/>
</dbReference>
<feature type="domain" description="ABC transporter" evidence="4">
    <location>
        <begin position="11"/>
        <end position="245"/>
    </location>
</feature>
<evidence type="ECO:0000259" key="4">
    <source>
        <dbReference type="PROSITE" id="PS50893"/>
    </source>
</evidence>
<dbReference type="GO" id="GO:1903805">
    <property type="term" value="P:L-valine import across plasma membrane"/>
    <property type="evidence" value="ECO:0007669"/>
    <property type="project" value="TreeGrafter"/>
</dbReference>
<sequence length="257" mass="27030">MSTSTTGDAILKLDGVSKTFGGLKALTDVSFALQPGEVVGLIGPNGAGKTTLVNVVTGNLRPSSGSILFEGKDVAAQKPHEAARRGLARTFQIVQPFPQMTVLENVTAGALFGGGAASVGDARDMARTSLDFVGLAPLADRPAAQLALAARKRLELAKSLAMNPKVLMLDEVNAGLNSSEIDGALALIRSIAERGVTVLIIEHLMKVVLSLSKRLLVLHHGQMIADGPSREIVADERVIEAYLGQKYAAKLKERHHG</sequence>
<dbReference type="Pfam" id="PF12399">
    <property type="entry name" value="BCA_ABC_TP_C"/>
    <property type="match status" value="1"/>
</dbReference>
<organism evidence="5 6">
    <name type="scientific">Ancylobacter defluvii</name>
    <dbReference type="NCBI Taxonomy" id="1282440"/>
    <lineage>
        <taxon>Bacteria</taxon>
        <taxon>Pseudomonadati</taxon>
        <taxon>Pseudomonadota</taxon>
        <taxon>Alphaproteobacteria</taxon>
        <taxon>Hyphomicrobiales</taxon>
        <taxon>Xanthobacteraceae</taxon>
        <taxon>Ancylobacter</taxon>
    </lineage>
</organism>
<evidence type="ECO:0000313" key="6">
    <source>
        <dbReference type="Proteomes" id="UP001143330"/>
    </source>
</evidence>
<dbReference type="Proteomes" id="UP001143330">
    <property type="component" value="Unassembled WGS sequence"/>
</dbReference>
<proteinExistence type="predicted"/>
<keyword evidence="6" id="KW-1185">Reference proteome</keyword>
<dbReference type="InterPro" id="IPR027417">
    <property type="entry name" value="P-loop_NTPase"/>
</dbReference>
<dbReference type="GO" id="GO:0005524">
    <property type="term" value="F:ATP binding"/>
    <property type="evidence" value="ECO:0007669"/>
    <property type="project" value="UniProtKB-KW"/>
</dbReference>
<protein>
    <submittedName>
        <fullName evidence="5">ABC transporter ATP-binding protein</fullName>
    </submittedName>
</protein>
<evidence type="ECO:0000256" key="1">
    <source>
        <dbReference type="ARBA" id="ARBA00022448"/>
    </source>
</evidence>
<dbReference type="InterPro" id="IPR003593">
    <property type="entry name" value="AAA+_ATPase"/>
</dbReference>
<dbReference type="SUPFAM" id="SSF52540">
    <property type="entry name" value="P-loop containing nucleoside triphosphate hydrolases"/>
    <property type="match status" value="1"/>
</dbReference>
<dbReference type="SMART" id="SM00382">
    <property type="entry name" value="AAA"/>
    <property type="match status" value="1"/>
</dbReference>
<dbReference type="GO" id="GO:1903806">
    <property type="term" value="P:L-isoleucine import across plasma membrane"/>
    <property type="evidence" value="ECO:0007669"/>
    <property type="project" value="TreeGrafter"/>
</dbReference>
<dbReference type="GO" id="GO:0016887">
    <property type="term" value="F:ATP hydrolysis activity"/>
    <property type="evidence" value="ECO:0007669"/>
    <property type="project" value="InterPro"/>
</dbReference>
<dbReference type="GO" id="GO:0042941">
    <property type="term" value="P:D-alanine transmembrane transport"/>
    <property type="evidence" value="ECO:0007669"/>
    <property type="project" value="TreeGrafter"/>
</dbReference>
<gene>
    <name evidence="5" type="ORF">GCM10017653_45280</name>
</gene>
<comment type="caution">
    <text evidence="5">The sequence shown here is derived from an EMBL/GenBank/DDBJ whole genome shotgun (WGS) entry which is preliminary data.</text>
</comment>
<evidence type="ECO:0000256" key="2">
    <source>
        <dbReference type="ARBA" id="ARBA00022741"/>
    </source>
</evidence>
<accession>A0A9W6ND27</accession>
<dbReference type="GO" id="GO:0005886">
    <property type="term" value="C:plasma membrane"/>
    <property type="evidence" value="ECO:0007669"/>
    <property type="project" value="TreeGrafter"/>
</dbReference>
<evidence type="ECO:0000313" key="5">
    <source>
        <dbReference type="EMBL" id="GLK86458.1"/>
    </source>
</evidence>
<dbReference type="Pfam" id="PF00005">
    <property type="entry name" value="ABC_tran"/>
    <property type="match status" value="1"/>
</dbReference>
<reference evidence="5" key="2">
    <citation type="submission" date="2023-01" db="EMBL/GenBank/DDBJ databases">
        <authorList>
            <person name="Sun Q."/>
            <person name="Evtushenko L."/>
        </authorList>
    </citation>
    <scope>NUCLEOTIDE SEQUENCE</scope>
    <source>
        <strain evidence="5">VKM B-2789</strain>
    </source>
</reference>
<dbReference type="InterPro" id="IPR051120">
    <property type="entry name" value="ABC_AA/LPS_Transport"/>
</dbReference>
<dbReference type="AlphaFoldDB" id="A0A9W6ND27"/>
<dbReference type="Gene3D" id="3.40.50.300">
    <property type="entry name" value="P-loop containing nucleotide triphosphate hydrolases"/>
    <property type="match status" value="1"/>
</dbReference>
<dbReference type="PANTHER" id="PTHR45772:SF7">
    <property type="entry name" value="AMINO ACID ABC TRANSPORTER ATP-BINDING PROTEIN"/>
    <property type="match status" value="1"/>
</dbReference>
<dbReference type="GO" id="GO:0015808">
    <property type="term" value="P:L-alanine transport"/>
    <property type="evidence" value="ECO:0007669"/>
    <property type="project" value="TreeGrafter"/>
</dbReference>
<dbReference type="CDD" id="cd03219">
    <property type="entry name" value="ABC_Mj1267_LivG_branched"/>
    <property type="match status" value="1"/>
</dbReference>
<keyword evidence="1" id="KW-0813">Transport</keyword>
<keyword evidence="3 5" id="KW-0067">ATP-binding</keyword>
<dbReference type="EMBL" id="BSFM01000021">
    <property type="protein sequence ID" value="GLK86458.1"/>
    <property type="molecule type" value="Genomic_DNA"/>
</dbReference>
<dbReference type="PROSITE" id="PS50893">
    <property type="entry name" value="ABC_TRANSPORTER_2"/>
    <property type="match status" value="1"/>
</dbReference>
<name>A0A9W6ND27_9HYPH</name>
<dbReference type="InterPro" id="IPR003439">
    <property type="entry name" value="ABC_transporter-like_ATP-bd"/>
</dbReference>